<dbReference type="OrthoDB" id="594633at2"/>
<name>A0A317T7A4_9CHLB</name>
<dbReference type="RefSeq" id="WP_110022865.1">
    <property type="nucleotide sequence ID" value="NZ_PDNZ01000003.1"/>
</dbReference>
<dbReference type="AlphaFoldDB" id="A0A317T7A4"/>
<sequence>MNELENALEWTKQPVPEFLRELHPTQQKKAITYIENLVSSKTDGLDELYHAISMIVKYIPHFVVVPLMVEHIRPQIAAGVCKKMSTDQATGYANDLPLEYFSQVSRHIDNQLMAQILSKMKKHRAEKFIHYELQHHLLHMLDIAEHLDERMLEVVAKRVTLPEHSDDLVNHPHKEVIERLREIQ</sequence>
<evidence type="ECO:0000313" key="1">
    <source>
        <dbReference type="EMBL" id="PWW82573.1"/>
    </source>
</evidence>
<dbReference type="Proteomes" id="UP000246278">
    <property type="component" value="Unassembled WGS sequence"/>
</dbReference>
<reference evidence="2" key="1">
    <citation type="submission" date="2017-10" db="EMBL/GenBank/DDBJ databases">
        <authorList>
            <person name="Gaisin V.A."/>
            <person name="Rysina M.S."/>
            <person name="Grouzdev D.S."/>
        </authorList>
    </citation>
    <scope>NUCLEOTIDE SEQUENCE [LARGE SCALE GENOMIC DNA]</scope>
    <source>
        <strain evidence="2">V1</strain>
    </source>
</reference>
<proteinExistence type="predicted"/>
<protein>
    <submittedName>
        <fullName evidence="1">Uncharacterized protein</fullName>
    </submittedName>
</protein>
<organism evidence="1 2">
    <name type="scientific">Prosthecochloris marina</name>
    <dbReference type="NCBI Taxonomy" id="2017681"/>
    <lineage>
        <taxon>Bacteria</taxon>
        <taxon>Pseudomonadati</taxon>
        <taxon>Chlorobiota</taxon>
        <taxon>Chlorobiia</taxon>
        <taxon>Chlorobiales</taxon>
        <taxon>Chlorobiaceae</taxon>
        <taxon>Prosthecochloris</taxon>
    </lineage>
</organism>
<gene>
    <name evidence="1" type="ORF">CR164_05165</name>
</gene>
<keyword evidence="2" id="KW-1185">Reference proteome</keyword>
<dbReference type="EMBL" id="PDNZ01000003">
    <property type="protein sequence ID" value="PWW82573.1"/>
    <property type="molecule type" value="Genomic_DNA"/>
</dbReference>
<accession>A0A317T7A4</accession>
<evidence type="ECO:0000313" key="2">
    <source>
        <dbReference type="Proteomes" id="UP000246278"/>
    </source>
</evidence>
<comment type="caution">
    <text evidence="1">The sequence shown here is derived from an EMBL/GenBank/DDBJ whole genome shotgun (WGS) entry which is preliminary data.</text>
</comment>